<gene>
    <name evidence="8" type="ORF">CMV_006436</name>
</gene>
<evidence type="ECO:0000259" key="7">
    <source>
        <dbReference type="Pfam" id="PF01094"/>
    </source>
</evidence>
<protein>
    <recommendedName>
        <fullName evidence="7">Receptor ligand binding region domain-containing protein</fullName>
    </recommendedName>
</protein>
<keyword evidence="6" id="KW-0325">Glycoprotein</keyword>
<keyword evidence="2" id="KW-0812">Transmembrane</keyword>
<evidence type="ECO:0000256" key="3">
    <source>
        <dbReference type="ARBA" id="ARBA00022989"/>
    </source>
</evidence>
<dbReference type="InterPro" id="IPR028082">
    <property type="entry name" value="Peripla_BP_I"/>
</dbReference>
<proteinExistence type="predicted"/>
<comment type="caution">
    <text evidence="8">The sequence shown here is derived from an EMBL/GenBank/DDBJ whole genome shotgun (WGS) entry which is preliminary data.</text>
</comment>
<dbReference type="InterPro" id="IPR015683">
    <property type="entry name" value="Ionotropic_Glu_rcpt"/>
</dbReference>
<dbReference type="AlphaFoldDB" id="A0A8J4RH29"/>
<feature type="domain" description="Receptor ligand binding region" evidence="7">
    <location>
        <begin position="1"/>
        <end position="187"/>
    </location>
</feature>
<dbReference type="SUPFAM" id="SSF53822">
    <property type="entry name" value="Periplasmic binding protein-like I"/>
    <property type="match status" value="1"/>
</dbReference>
<dbReference type="Gene3D" id="3.40.50.2300">
    <property type="match status" value="2"/>
</dbReference>
<dbReference type="GO" id="GO:0004930">
    <property type="term" value="F:G protein-coupled receptor activity"/>
    <property type="evidence" value="ECO:0007669"/>
    <property type="project" value="InterPro"/>
</dbReference>
<dbReference type="GO" id="GO:0016020">
    <property type="term" value="C:membrane"/>
    <property type="evidence" value="ECO:0007669"/>
    <property type="project" value="UniProtKB-SubCell"/>
</dbReference>
<dbReference type="InterPro" id="IPR000337">
    <property type="entry name" value="GPCR_3"/>
</dbReference>
<dbReference type="PRINTS" id="PR00248">
    <property type="entry name" value="GPCRMGR"/>
</dbReference>
<keyword evidence="5" id="KW-0675">Receptor</keyword>
<organism evidence="8 9">
    <name type="scientific">Castanea mollissima</name>
    <name type="common">Chinese chestnut</name>
    <dbReference type="NCBI Taxonomy" id="60419"/>
    <lineage>
        <taxon>Eukaryota</taxon>
        <taxon>Viridiplantae</taxon>
        <taxon>Streptophyta</taxon>
        <taxon>Embryophyta</taxon>
        <taxon>Tracheophyta</taxon>
        <taxon>Spermatophyta</taxon>
        <taxon>Magnoliopsida</taxon>
        <taxon>eudicotyledons</taxon>
        <taxon>Gunneridae</taxon>
        <taxon>Pentapetalae</taxon>
        <taxon>rosids</taxon>
        <taxon>fabids</taxon>
        <taxon>Fagales</taxon>
        <taxon>Fagaceae</taxon>
        <taxon>Castanea</taxon>
    </lineage>
</organism>
<dbReference type="Proteomes" id="UP000737018">
    <property type="component" value="Unassembled WGS sequence"/>
</dbReference>
<keyword evidence="4" id="KW-0472">Membrane</keyword>
<dbReference type="OrthoDB" id="5984008at2759"/>
<comment type="subcellular location">
    <subcellularLocation>
        <location evidence="1">Membrane</location>
        <topology evidence="1">Multi-pass membrane protein</topology>
    </subcellularLocation>
</comment>
<dbReference type="Pfam" id="PF01094">
    <property type="entry name" value="ANF_receptor"/>
    <property type="match status" value="1"/>
</dbReference>
<evidence type="ECO:0000256" key="4">
    <source>
        <dbReference type="ARBA" id="ARBA00023136"/>
    </source>
</evidence>
<evidence type="ECO:0000256" key="1">
    <source>
        <dbReference type="ARBA" id="ARBA00004141"/>
    </source>
</evidence>
<reference evidence="8" key="1">
    <citation type="submission" date="2020-03" db="EMBL/GenBank/DDBJ databases">
        <title>Castanea mollissima Vanexum genome sequencing.</title>
        <authorList>
            <person name="Staton M."/>
        </authorList>
    </citation>
    <scope>NUCLEOTIDE SEQUENCE</scope>
    <source>
        <tissue evidence="8">Leaf</tissue>
    </source>
</reference>
<accession>A0A8J4RH29</accession>
<dbReference type="EMBL" id="JRKL02000607">
    <property type="protein sequence ID" value="KAF3969795.1"/>
    <property type="molecule type" value="Genomic_DNA"/>
</dbReference>
<sequence>MSMALCVFYAVNDNYRTRLTFFTKDSGEDIIAAASAGLDLMKNEEVQAIIGPQRSAQARFVIELGHKAQVPIVSFSATSPSLSPSQNPFFIRTTQDDSAQVKAIADIVKAFGWREIVLIYEDTEYGNGLIPYLVNALQEIDTRVPYRSVIPPSSSNTEIIKELNKLKENYTRIFLVHMTASLASNFLYLQRMQK</sequence>
<name>A0A8J4RH29_9ROSI</name>
<keyword evidence="3" id="KW-1133">Transmembrane helix</keyword>
<keyword evidence="9" id="KW-1185">Reference proteome</keyword>
<evidence type="ECO:0000313" key="9">
    <source>
        <dbReference type="Proteomes" id="UP000737018"/>
    </source>
</evidence>
<evidence type="ECO:0000256" key="6">
    <source>
        <dbReference type="ARBA" id="ARBA00023180"/>
    </source>
</evidence>
<evidence type="ECO:0000313" key="8">
    <source>
        <dbReference type="EMBL" id="KAF3969795.1"/>
    </source>
</evidence>
<dbReference type="PANTHER" id="PTHR34836:SF7">
    <property type="entry name" value="RECEPTOR LIGAND BINDING REGION DOMAIN-CONTAINING PROTEIN"/>
    <property type="match status" value="1"/>
</dbReference>
<evidence type="ECO:0000256" key="2">
    <source>
        <dbReference type="ARBA" id="ARBA00022692"/>
    </source>
</evidence>
<dbReference type="InterPro" id="IPR001828">
    <property type="entry name" value="ANF_lig-bd_rcpt"/>
</dbReference>
<evidence type="ECO:0000256" key="5">
    <source>
        <dbReference type="ARBA" id="ARBA00023170"/>
    </source>
</evidence>
<dbReference type="PANTHER" id="PTHR34836">
    <property type="entry name" value="OS06G0188250 PROTEIN"/>
    <property type="match status" value="1"/>
</dbReference>